<keyword evidence="3" id="KW-0472">Membrane</keyword>
<feature type="region of interest" description="Disordered" evidence="2">
    <location>
        <begin position="579"/>
        <end position="640"/>
    </location>
</feature>
<dbReference type="EMBL" id="LKLZ01000009">
    <property type="protein sequence ID" value="KPN42260.1"/>
    <property type="molecule type" value="Genomic_DNA"/>
</dbReference>
<organism evidence="4 5">
    <name type="scientific">Lactiplantibacillus plantarum WJL</name>
    <dbReference type="NCBI Taxonomy" id="1350466"/>
    <lineage>
        <taxon>Bacteria</taxon>
        <taxon>Bacillati</taxon>
        <taxon>Bacillota</taxon>
        <taxon>Bacilli</taxon>
        <taxon>Lactobacillales</taxon>
        <taxon>Lactobacillaceae</taxon>
        <taxon>Lactiplantibacillus</taxon>
    </lineage>
</organism>
<evidence type="ECO:0000313" key="4">
    <source>
        <dbReference type="EMBL" id="KPN42260.1"/>
    </source>
</evidence>
<keyword evidence="3" id="KW-1133">Transmembrane helix</keyword>
<comment type="caution">
    <text evidence="4">The sequence shown here is derived from an EMBL/GenBank/DDBJ whole genome shotgun (WGS) entry which is preliminary data.</text>
</comment>
<feature type="transmembrane region" description="Helical" evidence="3">
    <location>
        <begin position="1149"/>
        <end position="1167"/>
    </location>
</feature>
<keyword evidence="1" id="KW-0175">Coiled coil</keyword>
<gene>
    <name evidence="4" type="ORF">WJL_2200</name>
</gene>
<accession>A0A837P537</accession>
<proteinExistence type="predicted"/>
<dbReference type="RefSeq" id="WP_022638110.1">
    <property type="nucleotide sequence ID" value="NZ_AUTE01000008.1"/>
</dbReference>
<protein>
    <submittedName>
        <fullName evidence="4">Phage tail length tape-measure protein</fullName>
    </submittedName>
</protein>
<evidence type="ECO:0000313" key="5">
    <source>
        <dbReference type="Proteomes" id="UP000050511"/>
    </source>
</evidence>
<dbReference type="Proteomes" id="UP000050511">
    <property type="component" value="Unassembled WGS sequence"/>
</dbReference>
<evidence type="ECO:0000256" key="3">
    <source>
        <dbReference type="SAM" id="Phobius"/>
    </source>
</evidence>
<keyword evidence="3" id="KW-0812">Transmembrane</keyword>
<evidence type="ECO:0000256" key="1">
    <source>
        <dbReference type="SAM" id="Coils"/>
    </source>
</evidence>
<reference evidence="4 5" key="1">
    <citation type="submission" date="2015-10" db="EMBL/GenBank/DDBJ databases">
        <title>Resequencing of Lactobacillus plantarum WJL strain genome.</title>
        <authorList>
            <person name="Martino M.E."/>
        </authorList>
    </citation>
    <scope>NUCLEOTIDE SEQUENCE [LARGE SCALE GENOMIC DNA]</scope>
    <source>
        <strain evidence="4 5">WJL</strain>
    </source>
</reference>
<evidence type="ECO:0000256" key="2">
    <source>
        <dbReference type="SAM" id="MobiDB-lite"/>
    </source>
</evidence>
<feature type="coiled-coil region" evidence="1">
    <location>
        <begin position="490"/>
        <end position="571"/>
    </location>
</feature>
<feature type="transmembrane region" description="Helical" evidence="3">
    <location>
        <begin position="1199"/>
        <end position="1218"/>
    </location>
</feature>
<feature type="coiled-coil region" evidence="1">
    <location>
        <begin position="104"/>
        <end position="221"/>
    </location>
</feature>
<sequence length="1943" mass="208997">MELEEIELLFKVNTEQMEQQFAKVQPMIDKLMGKTADSAKSGMDKTEQSMDVSKGVQKLQDQLSGLNETIKTAFERMSSSTSTGASKVNQNAGKMFTGSRVKVKQDLQAMLSDINAKMDQARAAQAKMRDLMNQKTSLNTAQQNGTQGIKIDNQVASAQAQMTRYQNQAKALAQSMRQEFKAVPDSLRQISKAMDQNEVKIETYRRQLKALQGSYRDVQDSMKTMGASDRLTKQSTALEKSIMSTRDKMNKLINSNDSLNKSYAYVSDRGDELKSVIGKLNTEMGESGTAATRAAGSYNRFGSAASSAMNKGSGSGKGPSNWFSRISNGIQSATSRIRNFGNSSSSSMNKASSSARRTSGALGGIAQQLKYLPSQLIVFGLLYQGLTQLATGMMTAFKTNAQFASSLNQIKVNLLTAFYPIYNFVLPAVNALMSSLSKATSWLAQFTSALTGMSYSKARQGAQGLYEQSKALNDTASASSKASASVKKANEEIRKQNAAQAKSVREANAQIRAQNQAQAASVREANRQIAESNKQGAAKVRAANAAIEAANKRSQASMEATKKKNKELMQSLMGFDELNVLDKSNDDEDYSYDKKPKETFTPQETQTAPDSTPTQNAPESTPLQSTDGTDAGAGDDGVNFGVPLGQPFNSATDAAKKLQKILGELFDPMKAAWDAKGNSVVDAAKYAWKEVERALSDVGRSFMHVWDNGTGQKTVEAILQLLADMLNIIGDIAKAFSQAWEGGGGRGTKLVQTIFNSLNNVLKLIHDIATSFRSAWNGGNLGERIFANLITLVTNLVGLIGDIAKAFDNAWNHGNTGTKLIQSILNALNAVVKVLNNIAVAFRNAWNSGAGEKIASNLYKIFTNIFNTVSALGGQFDKAWQHGGVGTSIFKTLLGMVNDILGALNDMTGATVKWASKLNFTPLLQSIDGLLKAIRPVVKDVWDGLDWGYQNILLPLAKYTITNLIPTFFDALAAALKLLHRIIQASQPAFKWIWDSFLEPLAKWTGGVIVGMLKKLADALGGISSWVDKHHTAVEAMAKVLVTMFAFKVTMTGLSNGIGLLGKLADKAATIGGKGHVLRDFFKGITGIDKLEEAVGNVKTLWSLAKMKWSDYATALADGWKALKSWSVWSKLAAVGQAALNVVMDANPVALVVLAIAALVAGFVALYKHNKKFRDFCNSVWKNITKWFGDSIDWISKNWTKIIGFIINPVGTIASWFLKDTKTGKNILKWASKLPGKASDWAKSVGKKVGTHITNAKKDFQQAGKNIGNWTTGFVGGAKRTVNTWASNIGSGVHKKVSDGKKAAQEAGKKIGNWTSEFTSKSKGAIVGIRKWASNIGSNVNTKVEDGKRLAKNAGSKLGSWVNNFRTGASKTVSSWAGSLGSKTSSGMGSSRTAALRAGTQLGNWVASFRTGTGKTIAKWAGGLGGKIGGGLSSGWKSVKKGSADVANAIIGTIGKAVNGVIDGIKWILNHVGASSKAKSLSHWSVPSFATGGRHKGGPAIVNDQVGDKYREAYKLPNGRTGLFPAVRNMMVNLPRGTQILNAAQTARKVTAMVPHYAGGIGDFDFDFSSIGNFNLPSFNFSMPNFGDLFSGIGDSVGSFADGVKDTASDIWDDVTHPEKVLKAAMNKFVKFTGLGGYPLDVAKSMVDFSVDSAKSWVGKILKEYGESEGPNGGAITHSMISRALEMTKVPKSRWSKMQHDIIEVAKSETGNRNIMQTITDVNSLAGNPAGGPLQYVKSTFDAFSFPGHHNFRSSFDQVLAYLNNSDYYNAAGHTVIWGTPKFDWLHSGPIGHRRFANGGLVDTHQMIEVAEQNKPEMVLPLTNIPRSMQLIKQALSFMGQTFSDGLQMPAALTQSMDMSSLASQPSNTSTQSMNSGGINELGTSIVNAIVQGLQMTNVGGSMNNQPINVNLTLQVGDEKFGNAAIKGINAVNQKNGKNMLRL</sequence>
<feature type="compositionally biased region" description="Polar residues" evidence="2">
    <location>
        <begin position="600"/>
        <end position="625"/>
    </location>
</feature>
<name>A0A837P537_LACPN</name>